<dbReference type="Proteomes" id="UP000028027">
    <property type="component" value="Unassembled WGS sequence"/>
</dbReference>
<keyword evidence="16" id="KW-1185">Reference proteome</keyword>
<dbReference type="PIRSF" id="PIRSF016123">
    <property type="entry name" value="UCP016123"/>
    <property type="match status" value="1"/>
</dbReference>
<evidence type="ECO:0000256" key="1">
    <source>
        <dbReference type="ARBA" id="ARBA00003959"/>
    </source>
</evidence>
<accession>A0A081S5P3</accession>
<keyword evidence="10 14" id="KW-0949">S-adenosyl-L-methionine</keyword>
<comment type="function">
    <text evidence="1 14">Specifically catalyzes the AdoMet-dependent 2'-O-ribose methylation of cytidine at position 56 in tRNAs.</text>
</comment>
<evidence type="ECO:0000256" key="7">
    <source>
        <dbReference type="ARBA" id="ARBA00022490"/>
    </source>
</evidence>
<evidence type="ECO:0000256" key="10">
    <source>
        <dbReference type="ARBA" id="ARBA00022691"/>
    </source>
</evidence>
<dbReference type="SUPFAM" id="SSF75217">
    <property type="entry name" value="alpha/beta knot"/>
    <property type="match status" value="1"/>
</dbReference>
<evidence type="ECO:0000256" key="13">
    <source>
        <dbReference type="ARBA" id="ARBA00047792"/>
    </source>
</evidence>
<comment type="subunit">
    <text evidence="4 14">Homodimer.</text>
</comment>
<dbReference type="EC" id="2.1.1.206" evidence="5 14"/>
<evidence type="ECO:0000256" key="6">
    <source>
        <dbReference type="ARBA" id="ARBA00013709"/>
    </source>
</evidence>
<feature type="binding site" evidence="14">
    <location>
        <begin position="108"/>
        <end position="112"/>
    </location>
    <ligand>
        <name>S-adenosyl-L-methionine</name>
        <dbReference type="ChEBI" id="CHEBI:59789"/>
    </ligand>
</feature>
<comment type="caution">
    <text evidence="14">Lacks conserved residue(s) required for the propagation of feature annotation.</text>
</comment>
<evidence type="ECO:0000256" key="8">
    <source>
        <dbReference type="ARBA" id="ARBA00022603"/>
    </source>
</evidence>
<organism evidence="15 16">
    <name type="scientific">Marine Group I thaumarchaeote SCGC AAA799-E16</name>
    <dbReference type="NCBI Taxonomy" id="1502292"/>
    <lineage>
        <taxon>Archaea</taxon>
        <taxon>Nitrososphaerota</taxon>
        <taxon>Marine Group I</taxon>
    </lineage>
</organism>
<evidence type="ECO:0000256" key="14">
    <source>
        <dbReference type="HAMAP-Rule" id="MF_00077"/>
    </source>
</evidence>
<dbReference type="Pfam" id="PF01994">
    <property type="entry name" value="Trm56"/>
    <property type="match status" value="1"/>
</dbReference>
<reference evidence="15 16" key="1">
    <citation type="submission" date="2014-06" db="EMBL/GenBank/DDBJ databases">
        <authorList>
            <person name="Ngugi D.K."/>
            <person name="Blom J."/>
            <person name="Alam I."/>
            <person name="Rashid M."/>
            <person name="Ba Alawi W."/>
            <person name="Zhang G."/>
            <person name="Hikmawan T."/>
            <person name="Guan Y."/>
            <person name="Antunes A."/>
            <person name="Siam R."/>
            <person name="Eldorry H."/>
            <person name="Bajic V."/>
            <person name="Stingl U."/>
        </authorList>
    </citation>
    <scope>NUCLEOTIDE SEQUENCE [LARGE SCALE GENOMIC DNA]</scope>
    <source>
        <strain evidence="15">SCGC AAA799-E16</strain>
    </source>
</reference>
<dbReference type="AlphaFoldDB" id="A0A081S5P3"/>
<dbReference type="InterPro" id="IPR002845">
    <property type="entry name" value="tRNA_mtfrase_aTrm56"/>
</dbReference>
<keyword evidence="9 14" id="KW-0808">Transferase</keyword>
<comment type="subcellular location">
    <subcellularLocation>
        <location evidence="2 14">Cytoplasm</location>
    </subcellularLocation>
</comment>
<dbReference type="PANTHER" id="PTHR42197:SF1">
    <property type="entry name" value="TRNA (CYTIDINE(56)-2'-O)-METHYLTRANSFERASE"/>
    <property type="match status" value="1"/>
</dbReference>
<dbReference type="GO" id="GO:0106059">
    <property type="term" value="F:tRNA (cytidine(56)-2'-O)-methyltransferase activity"/>
    <property type="evidence" value="ECO:0007669"/>
    <property type="project" value="UniProtKB-EC"/>
</dbReference>
<dbReference type="HAMAP" id="MF_00077">
    <property type="entry name" value="tRNA_methyltr_aTrm56"/>
    <property type="match status" value="1"/>
</dbReference>
<evidence type="ECO:0000256" key="2">
    <source>
        <dbReference type="ARBA" id="ARBA00004496"/>
    </source>
</evidence>
<dbReference type="GO" id="GO:0002128">
    <property type="term" value="P:tRNA nucleoside ribose methylation"/>
    <property type="evidence" value="ECO:0007669"/>
    <property type="project" value="UniProtKB-UniRule"/>
</dbReference>
<sequence>MVIEVVRIGQRLVRDDRVTTHVALVSRAFGAETIFMTEVNPEIKDTLGKINETWGGNFTVEFIENWKPIIKKKKEDGFKIVHLSMYGEKINDIQDKIRGRENLLIVVGAEKVPREIYELADYNVGIGSQPHSEISALAILLDRIQEGQQFEKEFLGAKRKIIPTKTGKNVQVKETRD</sequence>
<name>A0A081S5P3_9ARCH</name>
<dbReference type="Gene3D" id="3.40.1280.10">
    <property type="match status" value="1"/>
</dbReference>
<feature type="binding site" evidence="14">
    <location>
        <position position="83"/>
    </location>
    <ligand>
        <name>S-adenosyl-L-methionine</name>
        <dbReference type="ChEBI" id="CHEBI:59789"/>
    </ligand>
</feature>
<evidence type="ECO:0000256" key="4">
    <source>
        <dbReference type="ARBA" id="ARBA00011738"/>
    </source>
</evidence>
<comment type="similarity">
    <text evidence="3 14">Belongs to the aTrm56 family.</text>
</comment>
<comment type="catalytic activity">
    <reaction evidence="13 14">
        <text>cytidine(56) in tRNA + S-adenosyl-L-methionine = 2'-O-methylcytidine(56) in tRNA + S-adenosyl-L-homocysteine + H(+)</text>
        <dbReference type="Rhea" id="RHEA:42968"/>
        <dbReference type="Rhea" id="RHEA-COMP:10308"/>
        <dbReference type="Rhea" id="RHEA-COMP:10309"/>
        <dbReference type="ChEBI" id="CHEBI:15378"/>
        <dbReference type="ChEBI" id="CHEBI:57856"/>
        <dbReference type="ChEBI" id="CHEBI:59789"/>
        <dbReference type="ChEBI" id="CHEBI:74495"/>
        <dbReference type="ChEBI" id="CHEBI:82748"/>
        <dbReference type="EC" id="2.1.1.206"/>
    </reaction>
</comment>
<evidence type="ECO:0000256" key="9">
    <source>
        <dbReference type="ARBA" id="ARBA00022679"/>
    </source>
</evidence>
<protein>
    <recommendedName>
        <fullName evidence="6 14">tRNA (cytidine(56)-2'-O)-methyltransferase</fullName>
        <ecNumber evidence="5 14">2.1.1.206</ecNumber>
    </recommendedName>
    <alternativeName>
        <fullName evidence="12 14">tRNA ribose 2'-O-methyltransferase aTrm56</fullName>
    </alternativeName>
</protein>
<dbReference type="GO" id="GO:0005737">
    <property type="term" value="C:cytoplasm"/>
    <property type="evidence" value="ECO:0007669"/>
    <property type="project" value="UniProtKB-SubCell"/>
</dbReference>
<dbReference type="CDD" id="cd18083">
    <property type="entry name" value="aTrm56-like"/>
    <property type="match status" value="1"/>
</dbReference>
<dbReference type="EMBL" id="JNVL01000013">
    <property type="protein sequence ID" value="KER06246.1"/>
    <property type="molecule type" value="Genomic_DNA"/>
</dbReference>
<gene>
    <name evidence="15" type="ORF">AAA799E16_01092</name>
</gene>
<dbReference type="PATRIC" id="fig|1502292.3.peg.1011"/>
<dbReference type="PANTHER" id="PTHR42197">
    <property type="entry name" value="TRNA (CYTIDINE(56)-2'-O)-METHYLTRANSFERASE"/>
    <property type="match status" value="1"/>
</dbReference>
<evidence type="ECO:0000313" key="15">
    <source>
        <dbReference type="EMBL" id="KER06246.1"/>
    </source>
</evidence>
<keyword evidence="8 14" id="KW-0489">Methyltransferase</keyword>
<keyword evidence="11 14" id="KW-0819">tRNA processing</keyword>
<evidence type="ECO:0000256" key="11">
    <source>
        <dbReference type="ARBA" id="ARBA00022694"/>
    </source>
</evidence>
<proteinExistence type="inferred from homology"/>
<evidence type="ECO:0000256" key="12">
    <source>
        <dbReference type="ARBA" id="ARBA00029826"/>
    </source>
</evidence>
<comment type="caution">
    <text evidence="15">The sequence shown here is derived from an EMBL/GenBank/DDBJ whole genome shotgun (WGS) entry which is preliminary data.</text>
</comment>
<evidence type="ECO:0000313" key="16">
    <source>
        <dbReference type="Proteomes" id="UP000028027"/>
    </source>
</evidence>
<dbReference type="InterPro" id="IPR029028">
    <property type="entry name" value="Alpha/beta_knot_MTases"/>
</dbReference>
<keyword evidence="7 14" id="KW-0963">Cytoplasm</keyword>
<dbReference type="InterPro" id="IPR029026">
    <property type="entry name" value="tRNA_m1G_MTases_N"/>
</dbReference>
<evidence type="ECO:0000256" key="5">
    <source>
        <dbReference type="ARBA" id="ARBA00012624"/>
    </source>
</evidence>
<evidence type="ECO:0000256" key="3">
    <source>
        <dbReference type="ARBA" id="ARBA00010324"/>
    </source>
</evidence>